<dbReference type="EMBL" id="JAGIQL010000016">
    <property type="protein sequence ID" value="MBP0457154.1"/>
    <property type="molecule type" value="Genomic_DNA"/>
</dbReference>
<feature type="domain" description="DUF6895" evidence="1">
    <location>
        <begin position="12"/>
        <end position="295"/>
    </location>
</feature>
<keyword evidence="3" id="KW-1185">Reference proteome</keyword>
<dbReference type="AlphaFoldDB" id="A0A940M6M0"/>
<protein>
    <recommendedName>
        <fullName evidence="1">DUF6895 domain-containing protein</fullName>
    </recommendedName>
</protein>
<comment type="caution">
    <text evidence="2">The sequence shown here is derived from an EMBL/GenBank/DDBJ whole genome shotgun (WGS) entry which is preliminary data.</text>
</comment>
<dbReference type="InterPro" id="IPR054190">
    <property type="entry name" value="DUF6895"/>
</dbReference>
<evidence type="ECO:0000313" key="3">
    <source>
        <dbReference type="Proteomes" id="UP000670475"/>
    </source>
</evidence>
<gene>
    <name evidence="2" type="ORF">JFN87_06525</name>
</gene>
<dbReference type="Proteomes" id="UP000670475">
    <property type="component" value="Unassembled WGS sequence"/>
</dbReference>
<accession>A0A940M6M0</accession>
<organism evidence="2 3">
    <name type="scientific">Streptomyces montanisoli</name>
    <dbReference type="NCBI Taxonomy" id="2798581"/>
    <lineage>
        <taxon>Bacteria</taxon>
        <taxon>Bacillati</taxon>
        <taxon>Actinomycetota</taxon>
        <taxon>Actinomycetes</taxon>
        <taxon>Kitasatosporales</taxon>
        <taxon>Streptomycetaceae</taxon>
        <taxon>Streptomyces</taxon>
    </lineage>
</organism>
<proteinExistence type="predicted"/>
<evidence type="ECO:0000259" key="1">
    <source>
        <dbReference type="Pfam" id="PF21836"/>
    </source>
</evidence>
<sequence length="312" mass="33595">MTSPGAVRAVGEAALGWIQDHRADFRLGEDALDPAGDVNRTWKPLGELAQVSLSVRRATGPGDRLHDTADGLLRYAWTLTGKGAFFHDVLRLEPFSTYALEIYAAFAAAGMRHAPFEELAATMAGTRGWRLTEQQPNRRLGVLNSERRVGLPQHRSPERALRATWLGGLPEPWTFETASGYTLTHVVFHLTDWGGDASRVPGDIASYLGLWLPAWLDSCAEDDQWDLLAELLAVAAALPEPPPPALLHGAWSALAAAQDTGGGLPETGPGRHGRTERRGFADCYHSTLMAAFAAALALGGHDPRRDSEGAPA</sequence>
<reference evidence="2" key="1">
    <citation type="submission" date="2021-03" db="EMBL/GenBank/DDBJ databases">
        <title>Whole genome sequence of Streptomyces bomunensis MMS17-BM035.</title>
        <authorList>
            <person name="Lee J.H."/>
        </authorList>
    </citation>
    <scope>NUCLEOTIDE SEQUENCE</scope>
    <source>
        <strain evidence="2">MMS17-BM035</strain>
    </source>
</reference>
<dbReference type="RefSeq" id="WP_209338932.1">
    <property type="nucleotide sequence ID" value="NZ_JAGIQL010000016.1"/>
</dbReference>
<dbReference type="Pfam" id="PF21836">
    <property type="entry name" value="DUF6895"/>
    <property type="match status" value="1"/>
</dbReference>
<evidence type="ECO:0000313" key="2">
    <source>
        <dbReference type="EMBL" id="MBP0457154.1"/>
    </source>
</evidence>
<name>A0A940M6M0_9ACTN</name>